<feature type="domain" description="Clathrin/coatomer adaptor adaptin-like N-terminal" evidence="9">
    <location>
        <begin position="20"/>
        <end position="597"/>
    </location>
</feature>
<dbReference type="PANTHER" id="PTHR22781">
    <property type="entry name" value="DELTA ADAPTIN-RELATED"/>
    <property type="match status" value="1"/>
</dbReference>
<evidence type="ECO:0000256" key="2">
    <source>
        <dbReference type="ARBA" id="ARBA00006613"/>
    </source>
</evidence>
<dbReference type="InterPro" id="IPR002553">
    <property type="entry name" value="Clathrin/coatomer_adapt-like_N"/>
</dbReference>
<keyword evidence="3 7" id="KW-0813">Transport</keyword>
<dbReference type="SUPFAM" id="SSF48371">
    <property type="entry name" value="ARM repeat"/>
    <property type="match status" value="1"/>
</dbReference>
<dbReference type="PIRSF" id="PIRSF037092">
    <property type="entry name" value="AP3_complex_delta"/>
    <property type="match status" value="1"/>
</dbReference>
<keyword evidence="5 7" id="KW-0653">Protein transport</keyword>
<comment type="function">
    <text evidence="7">Part of the AP-3 complex, an adaptor-related complex which is not clathrin-associated. The complex is associated with the Golgi region as well as more peripheral structures. It facilitates the budding of vesicles from the Golgi membrane.</text>
</comment>
<dbReference type="EMBL" id="JAACJJ010000056">
    <property type="protein sequence ID" value="KAF5312249.1"/>
    <property type="molecule type" value="Genomic_DNA"/>
</dbReference>
<evidence type="ECO:0000256" key="7">
    <source>
        <dbReference type="PIRNR" id="PIRNR037092"/>
    </source>
</evidence>
<dbReference type="OrthoDB" id="10264595at2759"/>
<evidence type="ECO:0000313" key="10">
    <source>
        <dbReference type="EMBL" id="KAF5312249.1"/>
    </source>
</evidence>
<feature type="region of interest" description="Disordered" evidence="8">
    <location>
        <begin position="765"/>
        <end position="784"/>
    </location>
</feature>
<dbReference type="InterPro" id="IPR011989">
    <property type="entry name" value="ARM-like"/>
</dbReference>
<feature type="compositionally biased region" description="Polar residues" evidence="8">
    <location>
        <begin position="611"/>
        <end position="625"/>
    </location>
</feature>
<keyword evidence="7" id="KW-0333">Golgi apparatus</keyword>
<dbReference type="InterPro" id="IPR016024">
    <property type="entry name" value="ARM-type_fold"/>
</dbReference>
<dbReference type="AlphaFoldDB" id="A0A8H5AWJ3"/>
<dbReference type="Pfam" id="PF01602">
    <property type="entry name" value="Adaptin_N"/>
    <property type="match status" value="1"/>
</dbReference>
<feature type="region of interest" description="Disordered" evidence="8">
    <location>
        <begin position="804"/>
        <end position="848"/>
    </location>
</feature>
<feature type="region of interest" description="Disordered" evidence="8">
    <location>
        <begin position="611"/>
        <end position="631"/>
    </location>
</feature>
<gene>
    <name evidence="10" type="ORF">D9619_002763</name>
</gene>
<accession>A0A8H5AWJ3</accession>
<dbReference type="GO" id="GO:0005794">
    <property type="term" value="C:Golgi apparatus"/>
    <property type="evidence" value="ECO:0007669"/>
    <property type="project" value="UniProtKB-SubCell"/>
</dbReference>
<sequence>MWERTLQDLVRGLRANKKDEAKFISKAVDEIRQEIKTDDMELKAGAVLKLTYLDMLGYDMSWASFHVVEVMSSNKAHLKSIGYLAAAQSFEQDTDVLMLTTNLIKKDLTSTPADIAVTLNGLSHIVTPELARDITPELIAMLTHSRPSIRKRAILALYKTVLKYPEAMAQARARLEDKLDDTDPAVVAATVNVLCELARRDPTDYLSLAPKLFNLLTSSTNNWMLIKIVKLFGSLSPHEPRLVKKLQAPITELISTTPAISLLYECVHTCIIGGMLQGPSGDSLAKMCVSKLANFIQDSDQNLKYIALLALAKIVPSHPYLVTEYQDTIVASIDDQDISIRMRALDLLSAMANRHNLQSIVQQLLAHLVRESAPEPSSAAHSLAQNASAAATSPTTTKLPPSQSPAYRLILAKKILNLGSRETYENVSNFEWYISVLVDLAHVANVDVGAEIRDQLVDIVGRVRGVRRYAVQLMYTFLSDDAIIGNAAEGGSCSEVLWAAAWICGEHCLELSEPQKLLPYLLQPEISILAPEIIAMYIEAAIKIFGCWTSDLAQRWDDDDLPEVQQVAQSMSTRLRDLAGSQHIEVQERASNALQLLAFINSDLNSYRPRTSVGSSTPFAGSSSMVDEPIGHDEPRFPKSLYLIRPLFDMYELNPVASNAQASVPIPEGLDLDAWFVPPPPEPVAHHAEDDTAAVGEKKKKTKKGKGKEAESSAAAGKKKKTRSAKDQVVLTPLDESPETPEEKALREKRKAERLELLKDDPYYITDGRKKEEPDDVDSIPVVHLDGMPSLAPEPRLPALASLRVPTSSYSSSSFTIEKDGEMPEGAVSFPRASATPPIISTPSGASTPARVAMYEEYEVPEENSVEPIKVVRTKKKGTGKKKRTVEAS</sequence>
<dbReference type="InterPro" id="IPR017105">
    <property type="entry name" value="AP3_complex_dsu"/>
</dbReference>
<dbReference type="PANTHER" id="PTHR22781:SF12">
    <property type="entry name" value="AP-3 COMPLEX SUBUNIT DELTA-1"/>
    <property type="match status" value="1"/>
</dbReference>
<dbReference type="Gene3D" id="1.25.10.10">
    <property type="entry name" value="Leucine-rich Repeat Variant"/>
    <property type="match status" value="1"/>
</dbReference>
<evidence type="ECO:0000256" key="6">
    <source>
        <dbReference type="ARBA" id="ARBA00023136"/>
    </source>
</evidence>
<comment type="subunit">
    <text evidence="7">Adaptor protein complex 3 (AP-3) is a heterotetramer.</text>
</comment>
<keyword evidence="6" id="KW-0472">Membrane</keyword>
<reference evidence="10 11" key="1">
    <citation type="journal article" date="2020" name="ISME J.">
        <title>Uncovering the hidden diversity of litter-decomposition mechanisms in mushroom-forming fungi.</title>
        <authorList>
            <person name="Floudas D."/>
            <person name="Bentzer J."/>
            <person name="Ahren D."/>
            <person name="Johansson T."/>
            <person name="Persson P."/>
            <person name="Tunlid A."/>
        </authorList>
    </citation>
    <scope>NUCLEOTIDE SEQUENCE [LARGE SCALE GENOMIC DNA]</scope>
    <source>
        <strain evidence="10 11">CBS 101986</strain>
    </source>
</reference>
<evidence type="ECO:0000256" key="1">
    <source>
        <dbReference type="ARBA" id="ARBA00004308"/>
    </source>
</evidence>
<evidence type="ECO:0000256" key="4">
    <source>
        <dbReference type="ARBA" id="ARBA00022737"/>
    </source>
</evidence>
<dbReference type="GO" id="GO:0030123">
    <property type="term" value="C:AP-3 adaptor complex"/>
    <property type="evidence" value="ECO:0007669"/>
    <property type="project" value="InterPro"/>
</dbReference>
<feature type="region of interest" description="Disordered" evidence="8">
    <location>
        <begin position="380"/>
        <end position="402"/>
    </location>
</feature>
<protein>
    <recommendedName>
        <fullName evidence="7">AP-3 complex subunit delta</fullName>
    </recommendedName>
</protein>
<evidence type="ECO:0000256" key="3">
    <source>
        <dbReference type="ARBA" id="ARBA00022448"/>
    </source>
</evidence>
<evidence type="ECO:0000313" key="11">
    <source>
        <dbReference type="Proteomes" id="UP000567179"/>
    </source>
</evidence>
<name>A0A8H5AWJ3_9AGAR</name>
<comment type="similarity">
    <text evidence="2 7">Belongs to the adaptor complexes large subunit family.</text>
</comment>
<dbReference type="GO" id="GO:0010008">
    <property type="term" value="C:endosome membrane"/>
    <property type="evidence" value="ECO:0007669"/>
    <property type="project" value="TreeGrafter"/>
</dbReference>
<keyword evidence="4" id="KW-0677">Repeat</keyword>
<feature type="region of interest" description="Disordered" evidence="8">
    <location>
        <begin position="675"/>
        <end position="753"/>
    </location>
</feature>
<evidence type="ECO:0000256" key="5">
    <source>
        <dbReference type="ARBA" id="ARBA00022927"/>
    </source>
</evidence>
<evidence type="ECO:0000259" key="9">
    <source>
        <dbReference type="Pfam" id="PF01602"/>
    </source>
</evidence>
<proteinExistence type="inferred from homology"/>
<comment type="subcellular location">
    <subcellularLocation>
        <location evidence="1">Endomembrane system</location>
    </subcellularLocation>
    <subcellularLocation>
        <location evidence="7">Golgi apparatus</location>
    </subcellularLocation>
</comment>
<evidence type="ECO:0000256" key="8">
    <source>
        <dbReference type="SAM" id="MobiDB-lite"/>
    </source>
</evidence>
<organism evidence="10 11">
    <name type="scientific">Psilocybe cf. subviscida</name>
    <dbReference type="NCBI Taxonomy" id="2480587"/>
    <lineage>
        <taxon>Eukaryota</taxon>
        <taxon>Fungi</taxon>
        <taxon>Dikarya</taxon>
        <taxon>Basidiomycota</taxon>
        <taxon>Agaricomycotina</taxon>
        <taxon>Agaricomycetes</taxon>
        <taxon>Agaricomycetidae</taxon>
        <taxon>Agaricales</taxon>
        <taxon>Agaricineae</taxon>
        <taxon>Strophariaceae</taxon>
        <taxon>Psilocybe</taxon>
    </lineage>
</organism>
<keyword evidence="11" id="KW-1185">Reference proteome</keyword>
<comment type="caution">
    <text evidence="10">The sequence shown here is derived from an EMBL/GenBank/DDBJ whole genome shotgun (WGS) entry which is preliminary data.</text>
</comment>
<dbReference type="GO" id="GO:0006896">
    <property type="term" value="P:Golgi to vacuole transport"/>
    <property type="evidence" value="ECO:0007669"/>
    <property type="project" value="TreeGrafter"/>
</dbReference>
<dbReference type="GO" id="GO:0006623">
    <property type="term" value="P:protein targeting to vacuole"/>
    <property type="evidence" value="ECO:0007669"/>
    <property type="project" value="TreeGrafter"/>
</dbReference>
<dbReference type="Proteomes" id="UP000567179">
    <property type="component" value="Unassembled WGS sequence"/>
</dbReference>
<feature type="compositionally biased region" description="Basic and acidic residues" evidence="8">
    <location>
        <begin position="741"/>
        <end position="753"/>
    </location>
</feature>